<dbReference type="InterPro" id="IPR002082">
    <property type="entry name" value="Asp_carbamoyltransf"/>
</dbReference>
<feature type="binding site" evidence="7">
    <location>
        <position position="104"/>
    </location>
    <ligand>
        <name>L-aspartate</name>
        <dbReference type="ChEBI" id="CHEBI:29991"/>
    </ligand>
</feature>
<evidence type="ECO:0000256" key="1">
    <source>
        <dbReference type="ARBA" id="ARBA00004852"/>
    </source>
</evidence>
<proteinExistence type="inferred from homology"/>
<feature type="binding site" evidence="7">
    <location>
        <position position="76"/>
    </location>
    <ligand>
        <name>carbamoyl phosphate</name>
        <dbReference type="ChEBI" id="CHEBI:58228"/>
    </ligand>
</feature>
<evidence type="ECO:0000256" key="2">
    <source>
        <dbReference type="ARBA" id="ARBA00008896"/>
    </source>
</evidence>
<dbReference type="InterPro" id="IPR006132">
    <property type="entry name" value="Asp/Orn_carbamoyltranf_P-bd"/>
</dbReference>
<dbReference type="HAMAP" id="MF_00001">
    <property type="entry name" value="Asp_carb_tr"/>
    <property type="match status" value="1"/>
</dbReference>
<dbReference type="NCBIfam" id="TIGR00670">
    <property type="entry name" value="asp_carb_tr"/>
    <property type="match status" value="1"/>
</dbReference>
<evidence type="ECO:0000313" key="10">
    <source>
        <dbReference type="EMBL" id="GAA4795323.1"/>
    </source>
</evidence>
<dbReference type="PRINTS" id="PR00100">
    <property type="entry name" value="AOTCASE"/>
</dbReference>
<keyword evidence="4 7" id="KW-0665">Pyrimidine biosynthesis</keyword>
<evidence type="ECO:0000256" key="5">
    <source>
        <dbReference type="ARBA" id="ARBA00043884"/>
    </source>
</evidence>
<comment type="caution">
    <text evidence="10">The sequence shown here is derived from an EMBL/GenBank/DDBJ whole genome shotgun (WGS) entry which is preliminary data.</text>
</comment>
<feature type="binding site" evidence="7">
    <location>
        <position position="126"/>
    </location>
    <ligand>
        <name>carbamoyl phosphate</name>
        <dbReference type="ChEBI" id="CHEBI:58228"/>
    </ligand>
</feature>
<dbReference type="EMBL" id="BAABJE010000010">
    <property type="protein sequence ID" value="GAA4795323.1"/>
    <property type="molecule type" value="Genomic_DNA"/>
</dbReference>
<feature type="binding site" evidence="7">
    <location>
        <position position="291"/>
    </location>
    <ligand>
        <name>carbamoyl phosphate</name>
        <dbReference type="ChEBI" id="CHEBI:58228"/>
    </ligand>
</feature>
<dbReference type="Gene3D" id="3.40.50.1370">
    <property type="entry name" value="Aspartate/ornithine carbamoyltransferase"/>
    <property type="match status" value="2"/>
</dbReference>
<keyword evidence="11" id="KW-1185">Reference proteome</keyword>
<dbReference type="InterPro" id="IPR006130">
    <property type="entry name" value="Asp/Orn_carbamoylTrfase"/>
</dbReference>
<dbReference type="Pfam" id="PF02729">
    <property type="entry name" value="OTCace_N"/>
    <property type="match status" value="1"/>
</dbReference>
<dbReference type="PANTHER" id="PTHR45753:SF6">
    <property type="entry name" value="ASPARTATE CARBAMOYLTRANSFERASE"/>
    <property type="match status" value="1"/>
</dbReference>
<dbReference type="PROSITE" id="PS00097">
    <property type="entry name" value="CARBAMOYLTRANSFERASE"/>
    <property type="match status" value="1"/>
</dbReference>
<feature type="binding site" evidence="7">
    <location>
        <position position="249"/>
    </location>
    <ligand>
        <name>L-aspartate</name>
        <dbReference type="ChEBI" id="CHEBI:29991"/>
    </ligand>
</feature>
<dbReference type="PRINTS" id="PR00101">
    <property type="entry name" value="ATCASE"/>
</dbReference>
<dbReference type="PANTHER" id="PTHR45753">
    <property type="entry name" value="ORNITHINE CARBAMOYLTRANSFERASE, MITOCHONDRIAL"/>
    <property type="match status" value="1"/>
</dbReference>
<dbReference type="NCBIfam" id="NF002032">
    <property type="entry name" value="PRK00856.1"/>
    <property type="match status" value="1"/>
</dbReference>
<feature type="binding site" evidence="7">
    <location>
        <position position="159"/>
    </location>
    <ligand>
        <name>carbamoyl phosphate</name>
        <dbReference type="ChEBI" id="CHEBI:58228"/>
    </ligand>
</feature>
<dbReference type="SUPFAM" id="SSF53671">
    <property type="entry name" value="Aspartate/ornithine carbamoyltransferase"/>
    <property type="match status" value="1"/>
</dbReference>
<comment type="similarity">
    <text evidence="2 7">Belongs to the aspartate/ornithine carbamoyltransferase superfamily. ATCase family.</text>
</comment>
<dbReference type="InterPro" id="IPR006131">
    <property type="entry name" value="Asp_carbamoyltransf_Asp/Orn-bd"/>
</dbReference>
<dbReference type="Proteomes" id="UP001499959">
    <property type="component" value="Unassembled WGS sequence"/>
</dbReference>
<feature type="domain" description="Aspartate/ornithine carbamoyltransferase Asp/Orn-binding" evidence="8">
    <location>
        <begin position="178"/>
        <end position="327"/>
    </location>
</feature>
<organism evidence="10 11">
    <name type="scientific">Lysobacter hankyongensis</name>
    <dbReference type="NCBI Taxonomy" id="1176535"/>
    <lineage>
        <taxon>Bacteria</taxon>
        <taxon>Pseudomonadati</taxon>
        <taxon>Pseudomonadota</taxon>
        <taxon>Gammaproteobacteria</taxon>
        <taxon>Lysobacterales</taxon>
        <taxon>Lysobacteraceae</taxon>
        <taxon>Lysobacter</taxon>
    </lineage>
</organism>
<accession>A0ABP9BGW1</accession>
<evidence type="ECO:0000256" key="4">
    <source>
        <dbReference type="ARBA" id="ARBA00022975"/>
    </source>
</evidence>
<evidence type="ECO:0000313" key="11">
    <source>
        <dbReference type="Proteomes" id="UP001499959"/>
    </source>
</evidence>
<gene>
    <name evidence="7" type="primary">pyrB</name>
    <name evidence="10" type="ORF">GCM10023307_21320</name>
</gene>
<keyword evidence="3 7" id="KW-0808">Transferase</keyword>
<evidence type="ECO:0000259" key="9">
    <source>
        <dbReference type="Pfam" id="PF02729"/>
    </source>
</evidence>
<evidence type="ECO:0000259" key="8">
    <source>
        <dbReference type="Pfam" id="PF00185"/>
    </source>
</evidence>
<evidence type="ECO:0000256" key="6">
    <source>
        <dbReference type="ARBA" id="ARBA00048859"/>
    </source>
</evidence>
<comment type="subunit">
    <text evidence="7">Heterododecamer (2C3:3R2) of six catalytic PyrB chains organized as two trimers (C3), and six regulatory PyrI chains organized as three dimers (R2).</text>
</comment>
<sequence>MTLFPNTLGYKSELQTDPEGVLHHLLTLDGMSRVTLSRLLDRAQAFVDGDAAAEKAAANALAGIAVCTLFFEPSTRTRLSFQRAAQRLGADVLNFDAATSSTTKGETARDTLKNIEAMGVRGFVIRHHEDGVLNELARHVNADTRIINAGDGRSAHPTQGLLDMLTLRQAKGEDFSRLKVAIVGDVLHSRVARSDLHALRTLGVAEIRVCGPASLLPPVNDSGGMLHGCVVTRDFDEALEGADVLMMLRLQRERMEQGLIASLDDYHRDYGLTEARLKRAAPDAVVMHPGPINRGVEIDDAVADGPQSLILQQVSNGVAVRMAVLETLLG</sequence>
<comment type="function">
    <text evidence="5 7">Catalyzes the condensation of carbamoyl phosphate and aspartate to form carbamoyl aspartate and inorganic phosphate, the committed step in the de novo pyrimidine nucleotide biosynthesis pathway.</text>
</comment>
<name>A0ABP9BGW1_9GAMM</name>
<dbReference type="RefSeq" id="WP_345303302.1">
    <property type="nucleotide sequence ID" value="NZ_BAABJE010000010.1"/>
</dbReference>
<dbReference type="EC" id="2.1.3.2" evidence="7"/>
<feature type="binding site" evidence="7">
    <location>
        <position position="190"/>
    </location>
    <ligand>
        <name>L-aspartate</name>
        <dbReference type="ChEBI" id="CHEBI:29991"/>
    </ligand>
</feature>
<comment type="catalytic activity">
    <reaction evidence="6 7">
        <text>carbamoyl phosphate + L-aspartate = N-carbamoyl-L-aspartate + phosphate + H(+)</text>
        <dbReference type="Rhea" id="RHEA:20013"/>
        <dbReference type="ChEBI" id="CHEBI:15378"/>
        <dbReference type="ChEBI" id="CHEBI:29991"/>
        <dbReference type="ChEBI" id="CHEBI:32814"/>
        <dbReference type="ChEBI" id="CHEBI:43474"/>
        <dbReference type="ChEBI" id="CHEBI:58228"/>
        <dbReference type="EC" id="2.1.3.2"/>
    </reaction>
</comment>
<feature type="binding site" evidence="7">
    <location>
        <position position="290"/>
    </location>
    <ligand>
        <name>carbamoyl phosphate</name>
        <dbReference type="ChEBI" id="CHEBI:58228"/>
    </ligand>
</feature>
<evidence type="ECO:0000256" key="7">
    <source>
        <dbReference type="HAMAP-Rule" id="MF_00001"/>
    </source>
</evidence>
<protein>
    <recommendedName>
        <fullName evidence="7">Aspartate carbamoyltransferase</fullName>
        <ecNumber evidence="7">2.1.3.2</ecNumber>
    </recommendedName>
    <alternativeName>
        <fullName evidence="7">Aspartate transcarbamylase</fullName>
        <shortName evidence="7">ATCase</shortName>
    </alternativeName>
</protein>
<feature type="domain" description="Aspartate/ornithine carbamoyltransferase carbamoyl-P binding" evidence="9">
    <location>
        <begin position="24"/>
        <end position="169"/>
    </location>
</feature>
<reference evidence="11" key="1">
    <citation type="journal article" date="2019" name="Int. J. Syst. Evol. Microbiol.">
        <title>The Global Catalogue of Microorganisms (GCM) 10K type strain sequencing project: providing services to taxonomists for standard genome sequencing and annotation.</title>
        <authorList>
            <consortium name="The Broad Institute Genomics Platform"/>
            <consortium name="The Broad Institute Genome Sequencing Center for Infectious Disease"/>
            <person name="Wu L."/>
            <person name="Ma J."/>
        </authorList>
    </citation>
    <scope>NUCLEOTIDE SEQUENCE [LARGE SCALE GENOMIC DNA]</scope>
    <source>
        <strain evidence="11">JCM 18204</strain>
    </source>
</reference>
<comment type="pathway">
    <text evidence="1 7">Pyrimidine metabolism; UMP biosynthesis via de novo pathway; (S)-dihydroorotate from bicarbonate: step 2/3.</text>
</comment>
<dbReference type="Pfam" id="PF00185">
    <property type="entry name" value="OTCace"/>
    <property type="match status" value="1"/>
</dbReference>
<dbReference type="InterPro" id="IPR036901">
    <property type="entry name" value="Asp/Orn_carbamoylTrfase_sf"/>
</dbReference>
<evidence type="ECO:0000256" key="3">
    <source>
        <dbReference type="ARBA" id="ARBA00022679"/>
    </source>
</evidence>
<feature type="binding site" evidence="7">
    <location>
        <position position="156"/>
    </location>
    <ligand>
        <name>carbamoyl phosphate</name>
        <dbReference type="ChEBI" id="CHEBI:58228"/>
    </ligand>
</feature>
<feature type="binding site" evidence="7">
    <location>
        <position position="77"/>
    </location>
    <ligand>
        <name>carbamoyl phosphate</name>
        <dbReference type="ChEBI" id="CHEBI:58228"/>
    </ligand>
</feature>